<evidence type="ECO:0000256" key="9">
    <source>
        <dbReference type="SAM" id="MobiDB-lite"/>
    </source>
</evidence>
<dbReference type="PANTHER" id="PTHR32507">
    <property type="entry name" value="NA(+)/H(+) ANTIPORTER 1"/>
    <property type="match status" value="1"/>
</dbReference>
<evidence type="ECO:0000256" key="6">
    <source>
        <dbReference type="ARBA" id="ARBA00022989"/>
    </source>
</evidence>
<evidence type="ECO:0000256" key="1">
    <source>
        <dbReference type="ARBA" id="ARBA00004651"/>
    </source>
</evidence>
<feature type="compositionally biased region" description="Basic and acidic residues" evidence="9">
    <location>
        <begin position="409"/>
        <end position="423"/>
    </location>
</feature>
<keyword evidence="6 10" id="KW-1133">Transmembrane helix</keyword>
<comment type="subcellular location">
    <subcellularLocation>
        <location evidence="1">Cell membrane</location>
        <topology evidence="1">Multi-pass membrane protein</topology>
    </subcellularLocation>
</comment>
<dbReference type="InterPro" id="IPR038770">
    <property type="entry name" value="Na+/solute_symporter_sf"/>
</dbReference>
<dbReference type="GO" id="GO:1902600">
    <property type="term" value="P:proton transmembrane transport"/>
    <property type="evidence" value="ECO:0007669"/>
    <property type="project" value="InterPro"/>
</dbReference>
<dbReference type="GO" id="GO:0005886">
    <property type="term" value="C:plasma membrane"/>
    <property type="evidence" value="ECO:0007669"/>
    <property type="project" value="UniProtKB-SubCell"/>
</dbReference>
<evidence type="ECO:0000313" key="13">
    <source>
        <dbReference type="Proteomes" id="UP000001029"/>
    </source>
</evidence>
<protein>
    <submittedName>
        <fullName evidence="12">Na+/H+ exchanger</fullName>
    </submittedName>
</protein>
<name>B2KEA8_ELUMP</name>
<feature type="transmembrane region" description="Helical" evidence="10">
    <location>
        <begin position="93"/>
        <end position="113"/>
    </location>
</feature>
<sequence length="435" mass="47836">MIVNLTSAIFIIALILVMGQVFSALFDKTRIPDILPLILFGIFLCPVFNIVSLDLFGQMGKVFTEIVLIIVMFQTGTSFRISDLRDSFLQGSILTVICMAAVGAAVYLAAFYALRLPPIYSLIMALIVADNSLVVIMPLLSKLKISGETKAILTLETTLQSVLIVVIVLALISMAKEEDVTSHIILTKVLYSFLMAALISVICGVFWSAILNKVRRLENSMTLTLAFILIVYSACSAAGSEGAFGVLIFGFVIGNIRVIQKLWMSKVLTEANSFKGYEKNFFAEIEYALRTLFFVYMGMSMYLQNTYFILCGLFIVLLKFGIRAVVVNYTLSKHITRTDCAIAAALCPSGLVAAVLAATASQQLGGTNGIQDTVYSVIFFSLILTSLFSFVIEKEYTRPITDFIFSRHNEDIKEEPPSDKPSDEPAPEQNKHAGV</sequence>
<keyword evidence="13" id="KW-1185">Reference proteome</keyword>
<keyword evidence="3" id="KW-0050">Antiport</keyword>
<feature type="transmembrane region" description="Helical" evidence="10">
    <location>
        <begin position="152"/>
        <end position="174"/>
    </location>
</feature>
<dbReference type="KEGG" id="emi:Emin_1304"/>
<dbReference type="HOGENOM" id="CLU_047515_0_0_0"/>
<feature type="transmembrane region" description="Helical" evidence="10">
    <location>
        <begin position="37"/>
        <end position="56"/>
    </location>
</feature>
<evidence type="ECO:0000256" key="2">
    <source>
        <dbReference type="ARBA" id="ARBA00022448"/>
    </source>
</evidence>
<feature type="transmembrane region" description="Helical" evidence="10">
    <location>
        <begin position="119"/>
        <end position="140"/>
    </location>
</feature>
<reference evidence="12 13" key="1">
    <citation type="journal article" date="2009" name="Appl. Environ. Microbiol.">
        <title>Genomic analysis of 'Elusimicrobium minutum,' the first cultivated representative of the phylum 'Elusimicrobia' (formerly termite group 1).</title>
        <authorList>
            <person name="Herlemann D.P.R."/>
            <person name="Geissinger O."/>
            <person name="Ikeda-Ohtsubo W."/>
            <person name="Kunin V."/>
            <person name="Sun H."/>
            <person name="Lapidus A."/>
            <person name="Hugenholtz P."/>
            <person name="Brune A."/>
        </authorList>
    </citation>
    <scope>NUCLEOTIDE SEQUENCE [LARGE SCALE GENOMIC DNA]</scope>
    <source>
        <strain evidence="12 13">Pei191</strain>
    </source>
</reference>
<evidence type="ECO:0000256" key="4">
    <source>
        <dbReference type="ARBA" id="ARBA00022475"/>
    </source>
</evidence>
<feature type="transmembrane region" description="Helical" evidence="10">
    <location>
        <begin position="223"/>
        <end position="256"/>
    </location>
</feature>
<dbReference type="InterPro" id="IPR006153">
    <property type="entry name" value="Cation/H_exchanger_TM"/>
</dbReference>
<feature type="region of interest" description="Disordered" evidence="9">
    <location>
        <begin position="409"/>
        <end position="435"/>
    </location>
</feature>
<dbReference type="Gene3D" id="1.20.1530.20">
    <property type="match status" value="1"/>
</dbReference>
<proteinExistence type="predicted"/>
<evidence type="ECO:0000256" key="3">
    <source>
        <dbReference type="ARBA" id="ARBA00022449"/>
    </source>
</evidence>
<accession>B2KEA8</accession>
<evidence type="ECO:0000256" key="10">
    <source>
        <dbReference type="SAM" id="Phobius"/>
    </source>
</evidence>
<dbReference type="EMBL" id="CP001055">
    <property type="protein sequence ID" value="ACC98854.1"/>
    <property type="molecule type" value="Genomic_DNA"/>
</dbReference>
<organism evidence="12 13">
    <name type="scientific">Elusimicrobium minutum (strain Pei191)</name>
    <dbReference type="NCBI Taxonomy" id="445932"/>
    <lineage>
        <taxon>Bacteria</taxon>
        <taxon>Pseudomonadati</taxon>
        <taxon>Elusimicrobiota</taxon>
        <taxon>Elusimicrobia</taxon>
        <taxon>Elusimicrobiales</taxon>
        <taxon>Elusimicrobiaceae</taxon>
        <taxon>Elusimicrobium</taxon>
    </lineage>
</organism>
<feature type="transmembrane region" description="Helical" evidence="10">
    <location>
        <begin position="341"/>
        <end position="361"/>
    </location>
</feature>
<dbReference type="PANTHER" id="PTHR32507:SF0">
    <property type="entry name" value="NA(+)_H(+) ANTIPORTER 2-RELATED"/>
    <property type="match status" value="1"/>
</dbReference>
<dbReference type="AlphaFoldDB" id="B2KEA8"/>
<feature type="domain" description="Cation/H+ exchanger transmembrane" evidence="11">
    <location>
        <begin position="21"/>
        <end position="390"/>
    </location>
</feature>
<gene>
    <name evidence="12" type="ordered locus">Emin_1304</name>
</gene>
<dbReference type="Proteomes" id="UP000001029">
    <property type="component" value="Chromosome"/>
</dbReference>
<dbReference type="Pfam" id="PF00999">
    <property type="entry name" value="Na_H_Exchanger"/>
    <property type="match status" value="1"/>
</dbReference>
<evidence type="ECO:0000313" key="12">
    <source>
        <dbReference type="EMBL" id="ACC98854.1"/>
    </source>
</evidence>
<keyword evidence="2" id="KW-0813">Transport</keyword>
<keyword evidence="7" id="KW-0406">Ion transport</keyword>
<dbReference type="OrthoDB" id="597874at2"/>
<dbReference type="STRING" id="445932.Emin_1304"/>
<evidence type="ECO:0000259" key="11">
    <source>
        <dbReference type="Pfam" id="PF00999"/>
    </source>
</evidence>
<dbReference type="RefSeq" id="WP_012415469.1">
    <property type="nucleotide sequence ID" value="NC_010644.1"/>
</dbReference>
<evidence type="ECO:0000256" key="5">
    <source>
        <dbReference type="ARBA" id="ARBA00022692"/>
    </source>
</evidence>
<evidence type="ECO:0000256" key="8">
    <source>
        <dbReference type="ARBA" id="ARBA00023136"/>
    </source>
</evidence>
<keyword evidence="4" id="KW-1003">Cell membrane</keyword>
<feature type="transmembrane region" description="Helical" evidence="10">
    <location>
        <begin position="307"/>
        <end position="329"/>
    </location>
</feature>
<evidence type="ECO:0000256" key="7">
    <source>
        <dbReference type="ARBA" id="ARBA00023065"/>
    </source>
</evidence>
<keyword evidence="5 10" id="KW-0812">Transmembrane</keyword>
<dbReference type="GO" id="GO:0015297">
    <property type="term" value="F:antiporter activity"/>
    <property type="evidence" value="ECO:0007669"/>
    <property type="project" value="UniProtKB-KW"/>
</dbReference>
<feature type="transmembrane region" description="Helical" evidence="10">
    <location>
        <begin position="189"/>
        <end position="211"/>
    </location>
</feature>
<feature type="transmembrane region" description="Helical" evidence="10">
    <location>
        <begin position="373"/>
        <end position="392"/>
    </location>
</feature>
<feature type="transmembrane region" description="Helical" evidence="10">
    <location>
        <begin position="6"/>
        <end position="25"/>
    </location>
</feature>
<keyword evidence="8 10" id="KW-0472">Membrane</keyword>